<evidence type="ECO:0000256" key="5">
    <source>
        <dbReference type="ARBA" id="ARBA00023204"/>
    </source>
</evidence>
<comment type="catalytic activity">
    <reaction evidence="6">
        <text>a 6-O-methyl-2'-deoxyguanosine in DNA + L-cysteinyl-[protein] = S-methyl-L-cysteinyl-[protein] + a 2'-deoxyguanosine in DNA</text>
        <dbReference type="Rhea" id="RHEA:24000"/>
        <dbReference type="Rhea" id="RHEA-COMP:10131"/>
        <dbReference type="Rhea" id="RHEA-COMP:10132"/>
        <dbReference type="Rhea" id="RHEA-COMP:11367"/>
        <dbReference type="Rhea" id="RHEA-COMP:11368"/>
        <dbReference type="ChEBI" id="CHEBI:29950"/>
        <dbReference type="ChEBI" id="CHEBI:82612"/>
        <dbReference type="ChEBI" id="CHEBI:85445"/>
        <dbReference type="ChEBI" id="CHEBI:85448"/>
        <dbReference type="EC" id="2.1.1.63"/>
    </reaction>
</comment>
<dbReference type="InterPro" id="IPR036631">
    <property type="entry name" value="MGMT_N_sf"/>
</dbReference>
<accession>A0ABX8ZAB8</accession>
<feature type="domain" description="Methylated-DNA-[protein]-cysteine S-methyltransferase DNA binding" evidence="7">
    <location>
        <begin position="72"/>
        <end position="152"/>
    </location>
</feature>
<dbReference type="InterPro" id="IPR001497">
    <property type="entry name" value="MethylDNA_cys_MeTrfase_AS"/>
</dbReference>
<keyword evidence="3" id="KW-0808">Transferase</keyword>
<sequence length="157" mass="17086">MSHAVIATPFGRLGLWVEAERLKAVDFLPSHETLLTAHHPLLREAEQQIAAYFRNPNFAFDLPYQLQGTVHQLKVWQAIAAIPAGAVASYAAIAAQIGSAPRAIGGACGRNPLPVIIPCHRVVAAKGLGGFNANRNGLDWLPIKRWLLRHEGLIYAE</sequence>
<dbReference type="Gene3D" id="1.10.10.10">
    <property type="entry name" value="Winged helix-like DNA-binding domain superfamily/Winged helix DNA-binding domain"/>
    <property type="match status" value="1"/>
</dbReference>
<name>A0ABX8ZAB8_9NEIS</name>
<dbReference type="NCBIfam" id="TIGR00589">
    <property type="entry name" value="ogt"/>
    <property type="match status" value="1"/>
</dbReference>
<dbReference type="InterPro" id="IPR036388">
    <property type="entry name" value="WH-like_DNA-bd_sf"/>
</dbReference>
<keyword evidence="5" id="KW-0234">DNA repair</keyword>
<proteinExistence type="predicted"/>
<dbReference type="SUPFAM" id="SSF53155">
    <property type="entry name" value="Methylated DNA-protein cysteine methyltransferase domain"/>
    <property type="match status" value="1"/>
</dbReference>
<evidence type="ECO:0000256" key="4">
    <source>
        <dbReference type="ARBA" id="ARBA00022763"/>
    </source>
</evidence>
<evidence type="ECO:0000313" key="8">
    <source>
        <dbReference type="EMBL" id="QZA79521.1"/>
    </source>
</evidence>
<keyword evidence="9" id="KW-1185">Reference proteome</keyword>
<dbReference type="Gene3D" id="3.30.160.70">
    <property type="entry name" value="Methylated DNA-protein cysteine methyltransferase domain"/>
    <property type="match status" value="1"/>
</dbReference>
<evidence type="ECO:0000256" key="6">
    <source>
        <dbReference type="ARBA" id="ARBA00049348"/>
    </source>
</evidence>
<keyword evidence="4" id="KW-0227">DNA damage</keyword>
<evidence type="ECO:0000256" key="2">
    <source>
        <dbReference type="ARBA" id="ARBA00022603"/>
    </source>
</evidence>
<protein>
    <submittedName>
        <fullName evidence="8">Methylated-DNA--[protein]-cysteine S-methyltransferase</fullName>
    </submittedName>
</protein>
<keyword evidence="2" id="KW-0489">Methyltransferase</keyword>
<gene>
    <name evidence="8" type="ORF">K4H28_11515</name>
</gene>
<reference evidence="8 9" key="1">
    <citation type="submission" date="2021-08" db="EMBL/GenBank/DDBJ databases">
        <title>complete genome sequencing of Deefgea sp. D25.</title>
        <authorList>
            <person name="Bae J.-W."/>
            <person name="Gim D.-H."/>
        </authorList>
    </citation>
    <scope>NUCLEOTIDE SEQUENCE [LARGE SCALE GENOMIC DNA]</scope>
    <source>
        <strain evidence="8 9">D25</strain>
    </source>
</reference>
<dbReference type="EMBL" id="CP081150">
    <property type="protein sequence ID" value="QZA79521.1"/>
    <property type="molecule type" value="Genomic_DNA"/>
</dbReference>
<dbReference type="PANTHER" id="PTHR10815:SF13">
    <property type="entry name" value="METHYLATED-DNA--PROTEIN-CYSTEINE METHYLTRANSFERASE"/>
    <property type="match status" value="1"/>
</dbReference>
<evidence type="ECO:0000313" key="9">
    <source>
        <dbReference type="Proteomes" id="UP000825679"/>
    </source>
</evidence>
<dbReference type="CDD" id="cd06445">
    <property type="entry name" value="ATase"/>
    <property type="match status" value="1"/>
</dbReference>
<organism evidence="8 9">
    <name type="scientific">Deefgea tanakiae</name>
    <dbReference type="NCBI Taxonomy" id="2865840"/>
    <lineage>
        <taxon>Bacteria</taxon>
        <taxon>Pseudomonadati</taxon>
        <taxon>Pseudomonadota</taxon>
        <taxon>Betaproteobacteria</taxon>
        <taxon>Neisseriales</taxon>
        <taxon>Chitinibacteraceae</taxon>
        <taxon>Deefgea</taxon>
    </lineage>
</organism>
<evidence type="ECO:0000256" key="1">
    <source>
        <dbReference type="ARBA" id="ARBA00001286"/>
    </source>
</evidence>
<evidence type="ECO:0000256" key="3">
    <source>
        <dbReference type="ARBA" id="ARBA00022679"/>
    </source>
</evidence>
<dbReference type="SUPFAM" id="SSF46767">
    <property type="entry name" value="Methylated DNA-protein cysteine methyltransferase, C-terminal domain"/>
    <property type="match status" value="1"/>
</dbReference>
<dbReference type="Pfam" id="PF01035">
    <property type="entry name" value="DNA_binding_1"/>
    <property type="match status" value="1"/>
</dbReference>
<dbReference type="InterPro" id="IPR036217">
    <property type="entry name" value="MethylDNA_cys_MeTrfase_DNAb"/>
</dbReference>
<dbReference type="InterPro" id="IPR014048">
    <property type="entry name" value="MethylDNA_cys_MeTrfase_DNA-bd"/>
</dbReference>
<dbReference type="PROSITE" id="PS00374">
    <property type="entry name" value="MGMT"/>
    <property type="match status" value="1"/>
</dbReference>
<comment type="catalytic activity">
    <reaction evidence="1">
        <text>a 4-O-methyl-thymidine in DNA + L-cysteinyl-[protein] = a thymidine in DNA + S-methyl-L-cysteinyl-[protein]</text>
        <dbReference type="Rhea" id="RHEA:53428"/>
        <dbReference type="Rhea" id="RHEA-COMP:10131"/>
        <dbReference type="Rhea" id="RHEA-COMP:10132"/>
        <dbReference type="Rhea" id="RHEA-COMP:13555"/>
        <dbReference type="Rhea" id="RHEA-COMP:13556"/>
        <dbReference type="ChEBI" id="CHEBI:29950"/>
        <dbReference type="ChEBI" id="CHEBI:82612"/>
        <dbReference type="ChEBI" id="CHEBI:137386"/>
        <dbReference type="ChEBI" id="CHEBI:137387"/>
        <dbReference type="EC" id="2.1.1.63"/>
    </reaction>
</comment>
<dbReference type="PANTHER" id="PTHR10815">
    <property type="entry name" value="METHYLATED-DNA--PROTEIN-CYSTEINE METHYLTRANSFERASE"/>
    <property type="match status" value="1"/>
</dbReference>
<dbReference type="Proteomes" id="UP000825679">
    <property type="component" value="Chromosome"/>
</dbReference>
<evidence type="ECO:0000259" key="7">
    <source>
        <dbReference type="Pfam" id="PF01035"/>
    </source>
</evidence>